<protein>
    <submittedName>
        <fullName evidence="1">Uncharacterized protein</fullName>
    </submittedName>
</protein>
<sequence>MAVLRGDPPGPPQVTVLPDQFPPLCINLMHPPLGPDADFLVKTKGVGAVVGSSSGPAEPHLATLPESGDICCPSSNAVSLEAPSHQSLSKLAMSASVTEYAPLGAPIGSCKVGWNAPRPEKIQYLSGIATSPKEVEIDVVYQSVPARRRTSNQKSMDRVSMDLQPTKLLAPDHGDAGIVSPVPPLHSDHVEPDVNKRIFDELIEDHMMVVMEGREFCSAQADFSGVIPVPEQAEVESDSKELPADVCRLARIYKLPARFINPLAASCFSDRKLLVLGLRLDLDGFRLLGFADEGSVCGAPLAGCNLHLFNALKAPGWHVFELFLLPFNAPLQDLAMDAAVGLGLYGVEDFLSFRIASSGVARDPDVLGCSNVMLCC</sequence>
<gene>
    <name evidence="1" type="ORF">Nepgr_013491</name>
</gene>
<evidence type="ECO:0000313" key="1">
    <source>
        <dbReference type="EMBL" id="GMH11650.1"/>
    </source>
</evidence>
<organism evidence="1 2">
    <name type="scientific">Nepenthes gracilis</name>
    <name type="common">Slender pitcher plant</name>
    <dbReference type="NCBI Taxonomy" id="150966"/>
    <lineage>
        <taxon>Eukaryota</taxon>
        <taxon>Viridiplantae</taxon>
        <taxon>Streptophyta</taxon>
        <taxon>Embryophyta</taxon>
        <taxon>Tracheophyta</taxon>
        <taxon>Spermatophyta</taxon>
        <taxon>Magnoliopsida</taxon>
        <taxon>eudicotyledons</taxon>
        <taxon>Gunneridae</taxon>
        <taxon>Pentapetalae</taxon>
        <taxon>Caryophyllales</taxon>
        <taxon>Nepenthaceae</taxon>
        <taxon>Nepenthes</taxon>
    </lineage>
</organism>
<name>A0AAD3SIY4_NEPGR</name>
<accession>A0AAD3SIY4</accession>
<reference evidence="1" key="1">
    <citation type="submission" date="2023-05" db="EMBL/GenBank/DDBJ databases">
        <title>Nepenthes gracilis genome sequencing.</title>
        <authorList>
            <person name="Fukushima K."/>
        </authorList>
    </citation>
    <scope>NUCLEOTIDE SEQUENCE</scope>
    <source>
        <strain evidence="1">SING2019-196</strain>
    </source>
</reference>
<proteinExistence type="predicted"/>
<dbReference type="AlphaFoldDB" id="A0AAD3SIY4"/>
<evidence type="ECO:0000313" key="2">
    <source>
        <dbReference type="Proteomes" id="UP001279734"/>
    </source>
</evidence>
<dbReference type="EMBL" id="BSYO01000011">
    <property type="protein sequence ID" value="GMH11650.1"/>
    <property type="molecule type" value="Genomic_DNA"/>
</dbReference>
<dbReference type="Proteomes" id="UP001279734">
    <property type="component" value="Unassembled WGS sequence"/>
</dbReference>
<keyword evidence="2" id="KW-1185">Reference proteome</keyword>
<comment type="caution">
    <text evidence="1">The sequence shown here is derived from an EMBL/GenBank/DDBJ whole genome shotgun (WGS) entry which is preliminary data.</text>
</comment>